<dbReference type="InterPro" id="IPR012001">
    <property type="entry name" value="Thiamin_PyroP_enz_TPP-bd_dom"/>
</dbReference>
<dbReference type="PIRSF" id="PIRSF004983">
    <property type="entry name" value="MenD"/>
    <property type="match status" value="1"/>
</dbReference>
<evidence type="ECO:0000256" key="5">
    <source>
        <dbReference type="ARBA" id="ARBA00023211"/>
    </source>
</evidence>
<dbReference type="HAMAP" id="MF_01659">
    <property type="entry name" value="MenD"/>
    <property type="match status" value="1"/>
</dbReference>
<evidence type="ECO:0000256" key="4">
    <source>
        <dbReference type="ARBA" id="ARBA00023052"/>
    </source>
</evidence>
<dbReference type="CDD" id="cd02009">
    <property type="entry name" value="TPP_SHCHC_synthase"/>
    <property type="match status" value="1"/>
</dbReference>
<evidence type="ECO:0000256" key="3">
    <source>
        <dbReference type="ARBA" id="ARBA00022842"/>
    </source>
</evidence>
<evidence type="ECO:0000256" key="2">
    <source>
        <dbReference type="ARBA" id="ARBA00022723"/>
    </source>
</evidence>
<comment type="cofactor">
    <cofactor evidence="6">
        <name>thiamine diphosphate</name>
        <dbReference type="ChEBI" id="CHEBI:58937"/>
    </cofactor>
    <text evidence="6">Binds 1 thiamine pyrophosphate per subunit.</text>
</comment>
<gene>
    <name evidence="6 9" type="primary">menD</name>
    <name evidence="9" type="ORF">GCM10022408_24390</name>
</gene>
<organism evidence="9 10">
    <name type="scientific">Hymenobacter fastidiosus</name>
    <dbReference type="NCBI Taxonomy" id="486264"/>
    <lineage>
        <taxon>Bacteria</taxon>
        <taxon>Pseudomonadati</taxon>
        <taxon>Bacteroidota</taxon>
        <taxon>Cytophagia</taxon>
        <taxon>Cytophagales</taxon>
        <taxon>Hymenobacteraceae</taxon>
        <taxon>Hymenobacter</taxon>
    </lineage>
</organism>
<keyword evidence="4 6" id="KW-0786">Thiamine pyrophosphate</keyword>
<comment type="catalytic activity">
    <reaction evidence="6">
        <text>isochorismate + 2-oxoglutarate + H(+) = 5-enolpyruvoyl-6-hydroxy-2-succinyl-cyclohex-3-ene-1-carboxylate + CO2</text>
        <dbReference type="Rhea" id="RHEA:25593"/>
        <dbReference type="ChEBI" id="CHEBI:15378"/>
        <dbReference type="ChEBI" id="CHEBI:16526"/>
        <dbReference type="ChEBI" id="CHEBI:16810"/>
        <dbReference type="ChEBI" id="CHEBI:29780"/>
        <dbReference type="ChEBI" id="CHEBI:58818"/>
        <dbReference type="EC" id="2.2.1.9"/>
    </reaction>
</comment>
<dbReference type="SUPFAM" id="SSF52518">
    <property type="entry name" value="Thiamin diphosphate-binding fold (THDP-binding)"/>
    <property type="match status" value="2"/>
</dbReference>
<keyword evidence="2 6" id="KW-0479">Metal-binding</keyword>
<comment type="function">
    <text evidence="6">Catalyzes the thiamine diphosphate-dependent decarboxylation of 2-oxoglutarate and the subsequent addition of the resulting succinic semialdehyde-thiamine pyrophosphate anion to isochorismate to yield 2-succinyl-5-enolpyruvyl-6-hydroxy-3-cyclohexene-1-carboxylate (SEPHCHC).</text>
</comment>
<dbReference type="InterPro" id="IPR004433">
    <property type="entry name" value="MenaQ_synth_MenD"/>
</dbReference>
<keyword evidence="1 6" id="KW-0808">Transferase</keyword>
<comment type="similarity">
    <text evidence="6">Belongs to the TPP enzyme family. MenD subfamily.</text>
</comment>
<dbReference type="NCBIfam" id="TIGR00173">
    <property type="entry name" value="menD"/>
    <property type="match status" value="1"/>
</dbReference>
<dbReference type="PANTHER" id="PTHR42916:SF1">
    <property type="entry name" value="PROTEIN PHYLLO, CHLOROPLASTIC"/>
    <property type="match status" value="1"/>
</dbReference>
<proteinExistence type="inferred from homology"/>
<keyword evidence="3 6" id="KW-0460">Magnesium</keyword>
<dbReference type="CDD" id="cd07037">
    <property type="entry name" value="TPP_PYR_MenD"/>
    <property type="match status" value="1"/>
</dbReference>
<feature type="domain" description="Thiamine pyrophosphate enzyme TPP-binding" evidence="7">
    <location>
        <begin position="475"/>
        <end position="579"/>
    </location>
</feature>
<dbReference type="EMBL" id="BAABDJ010000027">
    <property type="protein sequence ID" value="GAA4011165.1"/>
    <property type="molecule type" value="Genomic_DNA"/>
</dbReference>
<reference evidence="10" key="1">
    <citation type="journal article" date="2019" name="Int. J. Syst. Evol. Microbiol.">
        <title>The Global Catalogue of Microorganisms (GCM) 10K type strain sequencing project: providing services to taxonomists for standard genome sequencing and annotation.</title>
        <authorList>
            <consortium name="The Broad Institute Genomics Platform"/>
            <consortium name="The Broad Institute Genome Sequencing Center for Infectious Disease"/>
            <person name="Wu L."/>
            <person name="Ma J."/>
        </authorList>
    </citation>
    <scope>NUCLEOTIDE SEQUENCE [LARGE SCALE GENOMIC DNA]</scope>
    <source>
        <strain evidence="10">JCM 17224</strain>
    </source>
</reference>
<feature type="domain" description="Thiamine pyrophosphate enzyme N-terminal TPP-binding" evidence="8">
    <location>
        <begin position="3"/>
        <end position="107"/>
    </location>
</feature>
<comment type="pathway">
    <text evidence="6">Quinol/quinone metabolism; 1,4-dihydroxy-2-naphthoate biosynthesis; 1,4-dihydroxy-2-naphthoate from chorismate: step 2/7.</text>
</comment>
<dbReference type="PANTHER" id="PTHR42916">
    <property type="entry name" value="2-SUCCINYL-5-ENOLPYRUVYL-6-HYDROXY-3-CYCLOHEXENE-1-CARBOXYLATE SYNTHASE"/>
    <property type="match status" value="1"/>
</dbReference>
<dbReference type="Gene3D" id="3.40.50.970">
    <property type="match status" value="2"/>
</dbReference>
<evidence type="ECO:0000256" key="1">
    <source>
        <dbReference type="ARBA" id="ARBA00022679"/>
    </source>
</evidence>
<accession>A0ABP7SFY4</accession>
<evidence type="ECO:0000256" key="6">
    <source>
        <dbReference type="HAMAP-Rule" id="MF_01659"/>
    </source>
</evidence>
<evidence type="ECO:0000313" key="10">
    <source>
        <dbReference type="Proteomes" id="UP001500567"/>
    </source>
</evidence>
<dbReference type="RefSeq" id="WP_345073350.1">
    <property type="nucleotide sequence ID" value="NZ_BAABDJ010000027.1"/>
</dbReference>
<evidence type="ECO:0000259" key="8">
    <source>
        <dbReference type="Pfam" id="PF02776"/>
    </source>
</evidence>
<dbReference type="InterPro" id="IPR029061">
    <property type="entry name" value="THDP-binding"/>
</dbReference>
<dbReference type="Pfam" id="PF02776">
    <property type="entry name" value="TPP_enzyme_N"/>
    <property type="match status" value="1"/>
</dbReference>
<dbReference type="Proteomes" id="UP001500567">
    <property type="component" value="Unassembled WGS sequence"/>
</dbReference>
<protein>
    <recommendedName>
        <fullName evidence="6">2-succinyl-5-enolpyruvyl-6-hydroxy-3-cyclohexene-1-carboxylate synthase</fullName>
        <shortName evidence="6">SEPHCHC synthase</shortName>
        <ecNumber evidence="6">2.2.1.9</ecNumber>
    </recommendedName>
    <alternativeName>
        <fullName evidence="6">Menaquinone biosynthesis protein MenD</fullName>
    </alternativeName>
</protein>
<comment type="subunit">
    <text evidence="6">Homodimer.</text>
</comment>
<comment type="pathway">
    <text evidence="6">Quinol/quinone metabolism; menaquinone biosynthesis.</text>
</comment>
<comment type="caution">
    <text evidence="9">The sequence shown here is derived from an EMBL/GenBank/DDBJ whole genome shotgun (WGS) entry which is preliminary data.</text>
</comment>
<comment type="cofactor">
    <cofactor evidence="6">
        <name>Mg(2+)</name>
        <dbReference type="ChEBI" id="CHEBI:18420"/>
    </cofactor>
    <cofactor evidence="6">
        <name>Mn(2+)</name>
        <dbReference type="ChEBI" id="CHEBI:29035"/>
    </cofactor>
</comment>
<evidence type="ECO:0000313" key="9">
    <source>
        <dbReference type="EMBL" id="GAA4011165.1"/>
    </source>
</evidence>
<keyword evidence="5 6" id="KW-0464">Manganese</keyword>
<name>A0ABP7SFY4_9BACT</name>
<dbReference type="Gene3D" id="3.40.50.1220">
    <property type="entry name" value="TPP-binding domain"/>
    <property type="match status" value="1"/>
</dbReference>
<evidence type="ECO:0000259" key="7">
    <source>
        <dbReference type="Pfam" id="PF02775"/>
    </source>
</evidence>
<dbReference type="InterPro" id="IPR011766">
    <property type="entry name" value="TPP_enzyme_TPP-bd"/>
</dbReference>
<sequence>MQAIHNIAEICARHGITDVVLSPGSRCAPLTLAFARHPGIRVRTVPDERAAAFIGLGLAQSQRRAVALVCTSGTAGLNYAPAVAEAFFRQIPLVVFTADRPPEWIDQLDGQTIRQTDLYGAHAKGSFNFPADTIHADAQWHAARLVSEAINLAQQFPPGPVQVNVPLREPFYPKPGEEIRFEDVRIIREVAGPAMLPASELAALRLALRTTPRVLVVAGQHRHDDALLLALRRFQAAYQVPLVGDVIANLHQPVGASYDVRSAPIGHHDVFLGVPEPGLKEALRPELLITFGQSLISKSLKLYLRESAPAEHWHVQAAGPVADTFKSLTRIIRLEPVDFFGQLVAPDSPDSSAPVSAESASPIPGAPAPARLTWPKAGWALSEQDAGTKAAYAMPWHKADSWAKGFLEEFLHPDDQPFNEFKAFHHVLRHLPDHTALHLANSMAVRYANILGMPELKTIEVFANRGTSGIDGCTSTAVGAALAQPERPVVLLTGDVAFFYDRNAFWQNYPTPNLRVVLFNNHGGGIFRLIDGPRQQPELEELFETHQPLTAEHTARDFGLRYFTATTFAELKTALSVFFAPGSSAALLEIATDSATNAAFFEYYRVSVRTSFSS</sequence>
<keyword evidence="10" id="KW-1185">Reference proteome</keyword>
<dbReference type="EC" id="2.2.1.9" evidence="6"/>
<keyword evidence="6" id="KW-0474">Menaquinone biosynthesis</keyword>
<dbReference type="Pfam" id="PF02775">
    <property type="entry name" value="TPP_enzyme_C"/>
    <property type="match status" value="1"/>
</dbReference>